<evidence type="ECO:0000256" key="1">
    <source>
        <dbReference type="SAM" id="MobiDB-lite"/>
    </source>
</evidence>
<keyword evidence="3" id="KW-1185">Reference proteome</keyword>
<evidence type="ECO:0008006" key="4">
    <source>
        <dbReference type="Google" id="ProtNLM"/>
    </source>
</evidence>
<feature type="region of interest" description="Disordered" evidence="1">
    <location>
        <begin position="58"/>
        <end position="82"/>
    </location>
</feature>
<accession>A0ABW0G8B9</accession>
<evidence type="ECO:0000313" key="3">
    <source>
        <dbReference type="Proteomes" id="UP001596166"/>
    </source>
</evidence>
<proteinExistence type="predicted"/>
<dbReference type="RefSeq" id="WP_376996637.1">
    <property type="nucleotide sequence ID" value="NZ_JBHSLC010000038.1"/>
</dbReference>
<sequence>MAKPKKTAAPPPPSDFGDIAEAFANPSRPRTRTKPEVPTEPVAPEAVQMVAQAAPDAAVAPQSVPAVTTPEEPARGRGRPRAAREVKNVTYSIGVDQAQRLDRIAAAEWVRTGQKTSPSEILRSLLDRAFDQLGDSTEVLK</sequence>
<protein>
    <recommendedName>
        <fullName evidence="4">Stability/partitioning determinant</fullName>
    </recommendedName>
</protein>
<organism evidence="2 3">
    <name type="scientific">Azospirillum himalayense</name>
    <dbReference type="NCBI Taxonomy" id="654847"/>
    <lineage>
        <taxon>Bacteria</taxon>
        <taxon>Pseudomonadati</taxon>
        <taxon>Pseudomonadota</taxon>
        <taxon>Alphaproteobacteria</taxon>
        <taxon>Rhodospirillales</taxon>
        <taxon>Azospirillaceae</taxon>
        <taxon>Azospirillum</taxon>
    </lineage>
</organism>
<feature type="compositionally biased region" description="Low complexity" evidence="1">
    <location>
        <begin position="58"/>
        <end position="71"/>
    </location>
</feature>
<comment type="caution">
    <text evidence="2">The sequence shown here is derived from an EMBL/GenBank/DDBJ whole genome shotgun (WGS) entry which is preliminary data.</text>
</comment>
<name>A0ABW0G8B9_9PROT</name>
<dbReference type="EMBL" id="JBHSLC010000038">
    <property type="protein sequence ID" value="MFC5357101.1"/>
    <property type="molecule type" value="Genomic_DNA"/>
</dbReference>
<dbReference type="Proteomes" id="UP001596166">
    <property type="component" value="Unassembled WGS sequence"/>
</dbReference>
<feature type="region of interest" description="Disordered" evidence="1">
    <location>
        <begin position="1"/>
        <end position="42"/>
    </location>
</feature>
<gene>
    <name evidence="2" type="ORF">ACFPMG_18985</name>
</gene>
<evidence type="ECO:0000313" key="2">
    <source>
        <dbReference type="EMBL" id="MFC5357101.1"/>
    </source>
</evidence>
<reference evidence="3" key="1">
    <citation type="journal article" date="2019" name="Int. J. Syst. Evol. Microbiol.">
        <title>The Global Catalogue of Microorganisms (GCM) 10K type strain sequencing project: providing services to taxonomists for standard genome sequencing and annotation.</title>
        <authorList>
            <consortium name="The Broad Institute Genomics Platform"/>
            <consortium name="The Broad Institute Genome Sequencing Center for Infectious Disease"/>
            <person name="Wu L."/>
            <person name="Ma J."/>
        </authorList>
    </citation>
    <scope>NUCLEOTIDE SEQUENCE [LARGE SCALE GENOMIC DNA]</scope>
    <source>
        <strain evidence="3">CCUG 58760</strain>
    </source>
</reference>